<dbReference type="PRINTS" id="PR00725">
    <property type="entry name" value="DADACBPTASE1"/>
</dbReference>
<feature type="signal peptide" evidence="16">
    <location>
        <begin position="1"/>
        <end position="31"/>
    </location>
</feature>
<reference evidence="18" key="1">
    <citation type="submission" date="2020-04" db="EMBL/GenBank/DDBJ databases">
        <authorList>
            <person name="Zhang T."/>
        </authorList>
    </citation>
    <scope>NUCLEOTIDE SEQUENCE</scope>
    <source>
        <strain evidence="18">HKST-UBA01</strain>
    </source>
</reference>
<evidence type="ECO:0000256" key="3">
    <source>
        <dbReference type="ARBA" id="ARBA00007164"/>
    </source>
</evidence>
<evidence type="ECO:0000256" key="6">
    <source>
        <dbReference type="ARBA" id="ARBA00022670"/>
    </source>
</evidence>
<evidence type="ECO:0000259" key="17">
    <source>
        <dbReference type="SMART" id="SM00936"/>
    </source>
</evidence>
<feature type="domain" description="Peptidase S11 D-Ala-D-Ala carboxypeptidase A C-terminal" evidence="17">
    <location>
        <begin position="286"/>
        <end position="376"/>
    </location>
</feature>
<feature type="active site" description="Acyl-ester intermediate" evidence="13">
    <location>
        <position position="72"/>
    </location>
</feature>
<evidence type="ECO:0000256" key="2">
    <source>
        <dbReference type="ARBA" id="ARBA00004752"/>
    </source>
</evidence>
<evidence type="ECO:0000256" key="13">
    <source>
        <dbReference type="PIRSR" id="PIRSR618044-1"/>
    </source>
</evidence>
<feature type="binding site" evidence="14">
    <location>
        <position position="236"/>
    </location>
    <ligand>
        <name>substrate</name>
    </ligand>
</feature>
<sequence length="396" mass="43311">MKESVHRRRRSFGPALCAVWALLLTSSPLRAEDTFHNPYQTRGDYASLLVIDAVTGTVLLQKDPDKVRAPASLTKMMTLYLLLDANRRGEVSLSDTLDVPWQSSKIGGSGVGLRSHEKMTLKEAGEAMIISSGNDAAIAIAEHLAGTEPIFANRMTKKAREIGMLSTRYINAHGLDGWSLTSLTTAHDLSVLARRLLQFPQTTQWCSRQTLTIRGGQVIHTTNRLLGHFEGMDGIKTGFTGPAGFCFVGTAERDSLRLISVVLGASTNEARFRESGWALTEAFHRYRRVTAARRGQPVGVDLRIEGAIPPAIPILSAADVPLVLPRTSSQPIRFLLTPRPLALPLSVGQPVGRLDVMVGDSLVARIDALAGAPARRESWWQRFLESLRLHKPSRTG</sequence>
<dbReference type="Gene3D" id="3.40.710.10">
    <property type="entry name" value="DD-peptidase/beta-lactamase superfamily"/>
    <property type="match status" value="1"/>
</dbReference>
<dbReference type="Pfam" id="PF00768">
    <property type="entry name" value="Peptidase_S11"/>
    <property type="match status" value="1"/>
</dbReference>
<accession>A0A956M4Q1</accession>
<protein>
    <recommendedName>
        <fullName evidence="4">serine-type D-Ala-D-Ala carboxypeptidase</fullName>
        <ecNumber evidence="4">3.4.16.4</ecNumber>
    </recommendedName>
</protein>
<dbReference type="InterPro" id="IPR012907">
    <property type="entry name" value="Peptidase_S11_C"/>
</dbReference>
<evidence type="ECO:0000256" key="10">
    <source>
        <dbReference type="ARBA" id="ARBA00022984"/>
    </source>
</evidence>
<feature type="active site" description="Proton acceptor" evidence="13">
    <location>
        <position position="75"/>
    </location>
</feature>
<dbReference type="InterPro" id="IPR015956">
    <property type="entry name" value="Peniciliin-bd_prot_C_sf"/>
</dbReference>
<dbReference type="GO" id="GO:0071555">
    <property type="term" value="P:cell wall organization"/>
    <property type="evidence" value="ECO:0007669"/>
    <property type="project" value="UniProtKB-KW"/>
</dbReference>
<evidence type="ECO:0000256" key="5">
    <source>
        <dbReference type="ARBA" id="ARBA00022645"/>
    </source>
</evidence>
<proteinExistence type="inferred from homology"/>
<keyword evidence="10" id="KW-0573">Peptidoglycan synthesis</keyword>
<reference evidence="18" key="2">
    <citation type="journal article" date="2021" name="Microbiome">
        <title>Successional dynamics and alternative stable states in a saline activated sludge microbial community over 9 years.</title>
        <authorList>
            <person name="Wang Y."/>
            <person name="Ye J."/>
            <person name="Ju F."/>
            <person name="Liu L."/>
            <person name="Boyd J.A."/>
            <person name="Deng Y."/>
            <person name="Parks D.H."/>
            <person name="Jiang X."/>
            <person name="Yin X."/>
            <person name="Woodcroft B.J."/>
            <person name="Tyson G.W."/>
            <person name="Hugenholtz P."/>
            <person name="Polz M.F."/>
            <person name="Zhang T."/>
        </authorList>
    </citation>
    <scope>NUCLEOTIDE SEQUENCE</scope>
    <source>
        <strain evidence="18">HKST-UBA01</strain>
    </source>
</reference>
<organism evidence="18 19">
    <name type="scientific">Eiseniibacteriota bacterium</name>
    <dbReference type="NCBI Taxonomy" id="2212470"/>
    <lineage>
        <taxon>Bacteria</taxon>
        <taxon>Candidatus Eiseniibacteriota</taxon>
    </lineage>
</organism>
<keyword evidence="6" id="KW-0645">Protease</keyword>
<evidence type="ECO:0000256" key="15">
    <source>
        <dbReference type="RuleBase" id="RU004016"/>
    </source>
</evidence>
<dbReference type="InterPro" id="IPR018044">
    <property type="entry name" value="Peptidase_S11"/>
</dbReference>
<comment type="function">
    <text evidence="1">Removes C-terminal D-alanyl residues from sugar-peptide cell wall precursors.</text>
</comment>
<dbReference type="PANTHER" id="PTHR21581">
    <property type="entry name" value="D-ALANYL-D-ALANINE CARBOXYPEPTIDASE"/>
    <property type="match status" value="1"/>
</dbReference>
<name>A0A956M4Q1_UNCEI</name>
<evidence type="ECO:0000256" key="4">
    <source>
        <dbReference type="ARBA" id="ARBA00012448"/>
    </source>
</evidence>
<keyword evidence="9" id="KW-0133">Cell shape</keyword>
<dbReference type="EC" id="3.4.16.4" evidence="4"/>
<dbReference type="Proteomes" id="UP000697710">
    <property type="component" value="Unassembled WGS sequence"/>
</dbReference>
<dbReference type="InterPro" id="IPR012338">
    <property type="entry name" value="Beta-lactam/transpept-like"/>
</dbReference>
<dbReference type="EMBL" id="JAGQHR010000921">
    <property type="protein sequence ID" value="MCA9729965.1"/>
    <property type="molecule type" value="Genomic_DNA"/>
</dbReference>
<evidence type="ECO:0000256" key="8">
    <source>
        <dbReference type="ARBA" id="ARBA00022801"/>
    </source>
</evidence>
<evidence type="ECO:0000256" key="7">
    <source>
        <dbReference type="ARBA" id="ARBA00022729"/>
    </source>
</evidence>
<evidence type="ECO:0000313" key="19">
    <source>
        <dbReference type="Proteomes" id="UP000697710"/>
    </source>
</evidence>
<evidence type="ECO:0000256" key="11">
    <source>
        <dbReference type="ARBA" id="ARBA00023316"/>
    </source>
</evidence>
<feature type="chain" id="PRO_5037302273" description="serine-type D-Ala-D-Ala carboxypeptidase" evidence="16">
    <location>
        <begin position="32"/>
        <end position="396"/>
    </location>
</feature>
<gene>
    <name evidence="18" type="ORF">KC729_19935</name>
</gene>
<comment type="similarity">
    <text evidence="3 15">Belongs to the peptidase S11 family.</text>
</comment>
<comment type="caution">
    <text evidence="18">The sequence shown here is derived from an EMBL/GenBank/DDBJ whole genome shotgun (WGS) entry which is preliminary data.</text>
</comment>
<dbReference type="PANTHER" id="PTHR21581:SF11">
    <property type="entry name" value="D-ALANYL-D-ALANINE CARBOXYPEPTIDASE DACA"/>
    <property type="match status" value="1"/>
</dbReference>
<comment type="catalytic activity">
    <reaction evidence="12">
        <text>Preferential cleavage: (Ac)2-L-Lys-D-Ala-|-D-Ala. Also transpeptidation of peptidyl-alanyl moieties that are N-acyl substituents of D-alanine.</text>
        <dbReference type="EC" id="3.4.16.4"/>
    </reaction>
</comment>
<evidence type="ECO:0000256" key="12">
    <source>
        <dbReference type="ARBA" id="ARBA00034000"/>
    </source>
</evidence>
<dbReference type="SMART" id="SM00936">
    <property type="entry name" value="PBP5_C"/>
    <property type="match status" value="1"/>
</dbReference>
<dbReference type="SUPFAM" id="SSF56601">
    <property type="entry name" value="beta-lactamase/transpeptidase-like"/>
    <property type="match status" value="1"/>
</dbReference>
<dbReference type="GO" id="GO:0009002">
    <property type="term" value="F:serine-type D-Ala-D-Ala carboxypeptidase activity"/>
    <property type="evidence" value="ECO:0007669"/>
    <property type="project" value="UniProtKB-EC"/>
</dbReference>
<evidence type="ECO:0000313" key="18">
    <source>
        <dbReference type="EMBL" id="MCA9729965.1"/>
    </source>
</evidence>
<dbReference type="GO" id="GO:0008360">
    <property type="term" value="P:regulation of cell shape"/>
    <property type="evidence" value="ECO:0007669"/>
    <property type="project" value="UniProtKB-KW"/>
</dbReference>
<dbReference type="InterPro" id="IPR001967">
    <property type="entry name" value="Peptidase_S11_N"/>
</dbReference>
<dbReference type="GO" id="GO:0006508">
    <property type="term" value="P:proteolysis"/>
    <property type="evidence" value="ECO:0007669"/>
    <property type="project" value="UniProtKB-KW"/>
</dbReference>
<evidence type="ECO:0000256" key="16">
    <source>
        <dbReference type="SAM" id="SignalP"/>
    </source>
</evidence>
<keyword evidence="5 18" id="KW-0121">Carboxypeptidase</keyword>
<evidence type="ECO:0000256" key="14">
    <source>
        <dbReference type="PIRSR" id="PIRSR618044-2"/>
    </source>
</evidence>
<evidence type="ECO:0000256" key="1">
    <source>
        <dbReference type="ARBA" id="ARBA00003217"/>
    </source>
</evidence>
<evidence type="ECO:0000256" key="9">
    <source>
        <dbReference type="ARBA" id="ARBA00022960"/>
    </source>
</evidence>
<comment type="pathway">
    <text evidence="2">Cell wall biogenesis; peptidoglycan biosynthesis.</text>
</comment>
<dbReference type="GO" id="GO:0009252">
    <property type="term" value="P:peptidoglycan biosynthetic process"/>
    <property type="evidence" value="ECO:0007669"/>
    <property type="project" value="UniProtKB-KW"/>
</dbReference>
<keyword evidence="11" id="KW-0961">Cell wall biogenesis/degradation</keyword>
<keyword evidence="8" id="KW-0378">Hydrolase</keyword>
<dbReference type="SUPFAM" id="SSF69189">
    <property type="entry name" value="Penicillin-binding protein associated domain"/>
    <property type="match status" value="1"/>
</dbReference>
<keyword evidence="7 16" id="KW-0732">Signal</keyword>
<feature type="active site" evidence="13">
    <location>
        <position position="132"/>
    </location>
</feature>
<dbReference type="AlphaFoldDB" id="A0A956M4Q1"/>